<evidence type="ECO:0000259" key="2">
    <source>
        <dbReference type="PROSITE" id="PS51819"/>
    </source>
</evidence>
<dbReference type="Proteomes" id="UP000318380">
    <property type="component" value="Unassembled WGS sequence"/>
</dbReference>
<protein>
    <submittedName>
        <fullName evidence="3">Putative lactoylglutathione lyase</fullName>
    </submittedName>
</protein>
<dbReference type="SUPFAM" id="SSF54593">
    <property type="entry name" value="Glyoxalase/Bleomycin resistance protein/Dihydroxybiphenyl dioxygenase"/>
    <property type="match status" value="1"/>
</dbReference>
<feature type="region of interest" description="Disordered" evidence="1">
    <location>
        <begin position="85"/>
        <end position="113"/>
    </location>
</feature>
<evidence type="ECO:0000313" key="3">
    <source>
        <dbReference type="EMBL" id="TWD81928.1"/>
    </source>
</evidence>
<dbReference type="Pfam" id="PF00903">
    <property type="entry name" value="Glyoxalase"/>
    <property type="match status" value="1"/>
</dbReference>
<dbReference type="GO" id="GO:0016829">
    <property type="term" value="F:lyase activity"/>
    <property type="evidence" value="ECO:0007669"/>
    <property type="project" value="UniProtKB-KW"/>
</dbReference>
<organism evidence="3 4">
    <name type="scientific">Kribbella amoyensis</name>
    <dbReference type="NCBI Taxonomy" id="996641"/>
    <lineage>
        <taxon>Bacteria</taxon>
        <taxon>Bacillati</taxon>
        <taxon>Actinomycetota</taxon>
        <taxon>Actinomycetes</taxon>
        <taxon>Propionibacteriales</taxon>
        <taxon>Kribbellaceae</taxon>
        <taxon>Kribbella</taxon>
    </lineage>
</organism>
<gene>
    <name evidence="3" type="ORF">FB561_3052</name>
</gene>
<dbReference type="InterPro" id="IPR029068">
    <property type="entry name" value="Glyas_Bleomycin-R_OHBP_Dase"/>
</dbReference>
<dbReference type="PROSITE" id="PS51819">
    <property type="entry name" value="VOC"/>
    <property type="match status" value="1"/>
</dbReference>
<dbReference type="CDD" id="cd06587">
    <property type="entry name" value="VOC"/>
    <property type="match status" value="1"/>
</dbReference>
<evidence type="ECO:0000313" key="4">
    <source>
        <dbReference type="Proteomes" id="UP000318380"/>
    </source>
</evidence>
<dbReference type="AlphaFoldDB" id="A0A561BSP8"/>
<name>A0A561BSP8_9ACTN</name>
<dbReference type="InterPro" id="IPR004360">
    <property type="entry name" value="Glyas_Fos-R_dOase_dom"/>
</dbReference>
<dbReference type="EMBL" id="VIVK01000001">
    <property type="protein sequence ID" value="TWD81928.1"/>
    <property type="molecule type" value="Genomic_DNA"/>
</dbReference>
<keyword evidence="4" id="KW-1185">Reference proteome</keyword>
<accession>A0A561BSP8</accession>
<comment type="caution">
    <text evidence="3">The sequence shown here is derived from an EMBL/GenBank/DDBJ whole genome shotgun (WGS) entry which is preliminary data.</text>
</comment>
<proteinExistence type="predicted"/>
<dbReference type="Gene3D" id="3.10.180.10">
    <property type="entry name" value="2,3-Dihydroxybiphenyl 1,2-Dioxygenase, domain 1"/>
    <property type="match status" value="1"/>
</dbReference>
<keyword evidence="3" id="KW-0456">Lyase</keyword>
<sequence length="113" mass="12548">MAIDLFAGIPVTDFAKSLAWYERLLGTPPSFFPNDIEAVWALGDHRYVYIVELPDHAGHARTLAFVEDLDARLTDLADQGFEPAREEQFEGGTRKITYQDPDGNEFAFGGAPS</sequence>
<dbReference type="RefSeq" id="WP_145807164.1">
    <property type="nucleotide sequence ID" value="NZ_VIVK01000001.1"/>
</dbReference>
<dbReference type="OrthoDB" id="2453533at2"/>
<feature type="domain" description="VOC" evidence="2">
    <location>
        <begin position="2"/>
        <end position="111"/>
    </location>
</feature>
<dbReference type="InterPro" id="IPR037523">
    <property type="entry name" value="VOC_core"/>
</dbReference>
<evidence type="ECO:0000256" key="1">
    <source>
        <dbReference type="SAM" id="MobiDB-lite"/>
    </source>
</evidence>
<reference evidence="3 4" key="1">
    <citation type="submission" date="2019-06" db="EMBL/GenBank/DDBJ databases">
        <title>Sequencing the genomes of 1000 actinobacteria strains.</title>
        <authorList>
            <person name="Klenk H.-P."/>
        </authorList>
    </citation>
    <scope>NUCLEOTIDE SEQUENCE [LARGE SCALE GENOMIC DNA]</scope>
    <source>
        <strain evidence="3 4">DSM 24683</strain>
    </source>
</reference>